<feature type="compositionally biased region" description="Basic residues" evidence="1">
    <location>
        <begin position="163"/>
        <end position="174"/>
    </location>
</feature>
<protein>
    <submittedName>
        <fullName evidence="2">Uncharacterized protein</fullName>
    </submittedName>
</protein>
<reference evidence="2 3" key="1">
    <citation type="submission" date="2019-06" db="EMBL/GenBank/DDBJ databases">
        <title>Genome Sequence of the Brown Rot Fungal Pathogen Monilinia fructicola.</title>
        <authorList>
            <person name="De Miccolis Angelini R.M."/>
            <person name="Landi L."/>
            <person name="Abate D."/>
            <person name="Pollastro S."/>
            <person name="Romanazzi G."/>
            <person name="Faretra F."/>
        </authorList>
    </citation>
    <scope>NUCLEOTIDE SEQUENCE [LARGE SCALE GENOMIC DNA]</scope>
    <source>
        <strain evidence="2 3">Mfrc123</strain>
    </source>
</reference>
<organism evidence="2 3">
    <name type="scientific">Monilinia fructicola</name>
    <name type="common">Brown rot fungus</name>
    <name type="synonym">Ciboria fructicola</name>
    <dbReference type="NCBI Taxonomy" id="38448"/>
    <lineage>
        <taxon>Eukaryota</taxon>
        <taxon>Fungi</taxon>
        <taxon>Dikarya</taxon>
        <taxon>Ascomycota</taxon>
        <taxon>Pezizomycotina</taxon>
        <taxon>Leotiomycetes</taxon>
        <taxon>Helotiales</taxon>
        <taxon>Sclerotiniaceae</taxon>
        <taxon>Monilinia</taxon>
    </lineage>
</organism>
<feature type="region of interest" description="Disordered" evidence="1">
    <location>
        <begin position="115"/>
        <end position="187"/>
    </location>
</feature>
<keyword evidence="3" id="KW-1185">Reference proteome</keyword>
<dbReference type="AlphaFoldDB" id="A0A5M9K2R7"/>
<evidence type="ECO:0000256" key="1">
    <source>
        <dbReference type="SAM" id="MobiDB-lite"/>
    </source>
</evidence>
<accession>A0A5M9K2R7</accession>
<name>A0A5M9K2R7_MONFR</name>
<evidence type="ECO:0000313" key="3">
    <source>
        <dbReference type="Proteomes" id="UP000322873"/>
    </source>
</evidence>
<comment type="caution">
    <text evidence="2">The sequence shown here is derived from an EMBL/GenBank/DDBJ whole genome shotgun (WGS) entry which is preliminary data.</text>
</comment>
<feature type="compositionally biased region" description="Basic and acidic residues" evidence="1">
    <location>
        <begin position="175"/>
        <end position="187"/>
    </location>
</feature>
<dbReference type="OrthoDB" id="3554508at2759"/>
<feature type="region of interest" description="Disordered" evidence="1">
    <location>
        <begin position="1"/>
        <end position="20"/>
    </location>
</feature>
<feature type="compositionally biased region" description="Polar residues" evidence="1">
    <location>
        <begin position="9"/>
        <end position="19"/>
    </location>
</feature>
<feature type="compositionally biased region" description="Low complexity" evidence="1">
    <location>
        <begin position="142"/>
        <end position="153"/>
    </location>
</feature>
<dbReference type="VEuPathDB" id="FungiDB:MFRU_015g02090"/>
<gene>
    <name evidence="2" type="ORF">EYC84_005777</name>
</gene>
<dbReference type="EMBL" id="VICG01000003">
    <property type="protein sequence ID" value="KAA8574282.1"/>
    <property type="molecule type" value="Genomic_DNA"/>
</dbReference>
<sequence>MREYDERNSSGPITPSKNRNIVVIEDSTDEEIPSKAPSEVGEVPNFIQETREEVKRRRRQELQGNYDTEPYVPVMDELLDNQIKHYCVLQQRGLVPLQTNKEFGHERFQRIEEFEEPDSSPRFEHFHPNLPDAQSLTKQKKSNSSSSENNTSTIGKSGSGITKRGHVAKKRTITNKKDMLKSIFKGD</sequence>
<dbReference type="Proteomes" id="UP000322873">
    <property type="component" value="Unassembled WGS sequence"/>
</dbReference>
<evidence type="ECO:0000313" key="2">
    <source>
        <dbReference type="EMBL" id="KAA8574282.1"/>
    </source>
</evidence>
<proteinExistence type="predicted"/>